<accession>A0A6P1D176</accession>
<evidence type="ECO:0000256" key="3">
    <source>
        <dbReference type="PIRNR" id="PIRNR000185"/>
    </source>
</evidence>
<feature type="active site" description="Proton donor" evidence="4">
    <location>
        <position position="101"/>
    </location>
</feature>
<dbReference type="EMBL" id="JAAGUX010000014">
    <property type="protein sequence ID" value="NEW56109.1"/>
    <property type="molecule type" value="Genomic_DNA"/>
</dbReference>
<dbReference type="Gene3D" id="3.40.50.720">
    <property type="entry name" value="NAD(P)-binding Rossmann-like Domain"/>
    <property type="match status" value="1"/>
</dbReference>
<evidence type="ECO:0000256" key="7">
    <source>
        <dbReference type="SAM" id="MobiDB-lite"/>
    </source>
</evidence>
<evidence type="ECO:0000313" key="9">
    <source>
        <dbReference type="EMBL" id="NEW43319.1"/>
    </source>
</evidence>
<proteinExistence type="inferred from homology"/>
<evidence type="ECO:0000259" key="8">
    <source>
        <dbReference type="SMART" id="SM00839"/>
    </source>
</evidence>
<dbReference type="PROSITE" id="PS00074">
    <property type="entry name" value="GLFV_DEHYDROGENASE"/>
    <property type="match status" value="1"/>
</dbReference>
<feature type="domain" description="Glutamate/phenylalanine/leucine/valine/L-tryptophan dehydrogenase C-terminal" evidence="8">
    <location>
        <begin position="190"/>
        <end position="406"/>
    </location>
</feature>
<keyword evidence="12" id="KW-1185">Reference proteome</keyword>
<feature type="region of interest" description="Disordered" evidence="7">
    <location>
        <begin position="1"/>
        <end position="22"/>
    </location>
</feature>
<gene>
    <name evidence="9" type="ORF">GV789_02445</name>
    <name evidence="10" type="ORF">GV794_10655</name>
</gene>
<name>A0A6P1D176_9NOCA</name>
<evidence type="ECO:0000313" key="12">
    <source>
        <dbReference type="Proteomes" id="UP000470876"/>
    </source>
</evidence>
<dbReference type="InterPro" id="IPR014362">
    <property type="entry name" value="Glu_DH"/>
</dbReference>
<dbReference type="InterPro" id="IPR036291">
    <property type="entry name" value="NAD(P)-bd_dom_sf"/>
</dbReference>
<dbReference type="Proteomes" id="UP000468928">
    <property type="component" value="Unassembled WGS sequence"/>
</dbReference>
<dbReference type="Gene3D" id="3.40.50.10860">
    <property type="entry name" value="Leucine Dehydrogenase, chain A, domain 1"/>
    <property type="match status" value="1"/>
</dbReference>
<evidence type="ECO:0000256" key="2">
    <source>
        <dbReference type="ARBA" id="ARBA00023002"/>
    </source>
</evidence>
<dbReference type="EMBL" id="JAAGUZ010000004">
    <property type="protein sequence ID" value="NEW43319.1"/>
    <property type="molecule type" value="Genomic_DNA"/>
</dbReference>
<dbReference type="GO" id="GO:0004352">
    <property type="term" value="F:glutamate dehydrogenase (NAD+) activity"/>
    <property type="evidence" value="ECO:0007669"/>
    <property type="project" value="TreeGrafter"/>
</dbReference>
<dbReference type="PANTHER" id="PTHR11606">
    <property type="entry name" value="GLUTAMATE DEHYDROGENASE"/>
    <property type="match status" value="1"/>
</dbReference>
<dbReference type="Proteomes" id="UP000470876">
    <property type="component" value="Unassembled WGS sequence"/>
</dbReference>
<evidence type="ECO:0000313" key="11">
    <source>
        <dbReference type="Proteomes" id="UP000468928"/>
    </source>
</evidence>
<comment type="similarity">
    <text evidence="1 3 6">Belongs to the Glu/Leu/Phe/Val dehydrogenases family.</text>
</comment>
<dbReference type="RefSeq" id="WP_163821903.1">
    <property type="nucleotide sequence ID" value="NZ_JAAGUX010000014.1"/>
</dbReference>
<dbReference type="CDD" id="cd01076">
    <property type="entry name" value="NAD_bind_1_Glu_DH"/>
    <property type="match status" value="1"/>
</dbReference>
<dbReference type="InterPro" id="IPR006096">
    <property type="entry name" value="Glu/Leu/Phe/Val/Trp_DH_C"/>
</dbReference>
<sequence length="418" mass="44229">MTMMHDPAAGTAQTSARALPTIPEHVPVSPALRRCDPYLRLHWTDSLTGAVGYLVVHTVRGGLATGGTRMRVGCTLSEVEDLARGMADKTATFDLPVGGAKGGIDFDPKDPRAVDVLARFCEAMRPWLDTHWVTAEDLGVPQHLLDEVFDEIGLGQSYHAAIKRADDPAATLERVRKGLNAAVEGGFLLGDVVGGYGVAHACLAAAVWWGRAPARTTVAIQGVGTMGGAAAYYLHDAGMKITAVADAAGTLHCADGLDIPALLDLRDGYGEIDRSRLPEGIEQLPRAAVLAADVDILVPAAISYAIAPDNSFDVRARIIVEAANAATTPEAEAMLAARGIPVVPDFVANAGAVAWAWWLLLGQVDDTPENSFDRLRTVMHTKVSQLLATWAEQGVTPRESGHRWADDPAPISGPIVIP</sequence>
<dbReference type="SUPFAM" id="SSF53223">
    <property type="entry name" value="Aminoacid dehydrogenase-like, N-terminal domain"/>
    <property type="match status" value="1"/>
</dbReference>
<feature type="region of interest" description="Disordered" evidence="7">
    <location>
        <begin position="398"/>
        <end position="418"/>
    </location>
</feature>
<dbReference type="InterPro" id="IPR006097">
    <property type="entry name" value="Glu/Leu/Phe/Val/Trp_DH_dimer"/>
</dbReference>
<feature type="site" description="Important for catalysis" evidence="5">
    <location>
        <position position="137"/>
    </location>
</feature>
<dbReference type="Pfam" id="PF00208">
    <property type="entry name" value="ELFV_dehydrog"/>
    <property type="match status" value="1"/>
</dbReference>
<dbReference type="PIRSF" id="PIRSF000185">
    <property type="entry name" value="Glu_DH"/>
    <property type="match status" value="1"/>
</dbReference>
<comment type="caution">
    <text evidence="9">The sequence shown here is derived from an EMBL/GenBank/DDBJ whole genome shotgun (WGS) entry which is preliminary data.</text>
</comment>
<dbReference type="Pfam" id="PF02812">
    <property type="entry name" value="ELFV_dehydrog_N"/>
    <property type="match status" value="1"/>
</dbReference>
<keyword evidence="2 3" id="KW-0560">Oxidoreductase</keyword>
<dbReference type="SMART" id="SM00839">
    <property type="entry name" value="ELFV_dehydrog"/>
    <property type="match status" value="1"/>
</dbReference>
<evidence type="ECO:0000256" key="1">
    <source>
        <dbReference type="ARBA" id="ARBA00006382"/>
    </source>
</evidence>
<evidence type="ECO:0000313" key="10">
    <source>
        <dbReference type="EMBL" id="NEW56109.1"/>
    </source>
</evidence>
<evidence type="ECO:0000256" key="5">
    <source>
        <dbReference type="PIRSR" id="PIRSR000185-3"/>
    </source>
</evidence>
<dbReference type="AlphaFoldDB" id="A0A6P1D176"/>
<dbReference type="InterPro" id="IPR046346">
    <property type="entry name" value="Aminoacid_DH-like_N_sf"/>
</dbReference>
<protein>
    <recommendedName>
        <fullName evidence="3">Glutamate dehydrogenase</fullName>
    </recommendedName>
</protein>
<evidence type="ECO:0000256" key="6">
    <source>
        <dbReference type="RuleBase" id="RU004417"/>
    </source>
</evidence>
<dbReference type="PRINTS" id="PR00082">
    <property type="entry name" value="GLFDHDRGNASE"/>
</dbReference>
<reference evidence="11 12" key="1">
    <citation type="submission" date="2020-01" db="EMBL/GenBank/DDBJ databases">
        <title>Genetics and antimicrobial susceptibilities of Nocardia species isolated from the soil; a comparison with species isolated from humans.</title>
        <authorList>
            <person name="Carrasco G."/>
            <person name="Monzon S."/>
            <person name="Sansegundo M."/>
            <person name="Garcia E."/>
            <person name="Garrido N."/>
            <person name="Medina M.J."/>
            <person name="Villalon P."/>
            <person name="Ramirez-Arocha A.C."/>
            <person name="Jimenez P."/>
            <person name="Cuesta I."/>
            <person name="Valdezate S."/>
        </authorList>
    </citation>
    <scope>NUCLEOTIDE SEQUENCE [LARGE SCALE GENOMIC DNA]</scope>
    <source>
        <strain evidence="9 11">CNM20110639</strain>
        <strain evidence="10 12">CNM20110649</strain>
    </source>
</reference>
<evidence type="ECO:0000256" key="4">
    <source>
        <dbReference type="PIRSR" id="PIRSR000185-1"/>
    </source>
</evidence>
<dbReference type="InterPro" id="IPR006095">
    <property type="entry name" value="Glu/Leu/Phe/Val/Trp_DH"/>
</dbReference>
<dbReference type="InterPro" id="IPR033524">
    <property type="entry name" value="Glu/Leu/Phe/Val_DH_AS"/>
</dbReference>
<dbReference type="GO" id="GO:0006538">
    <property type="term" value="P:L-glutamate catabolic process"/>
    <property type="evidence" value="ECO:0007669"/>
    <property type="project" value="TreeGrafter"/>
</dbReference>
<dbReference type="PANTHER" id="PTHR11606:SF13">
    <property type="entry name" value="GLUTAMATE DEHYDROGENASE 1, MITOCHONDRIAL"/>
    <property type="match status" value="1"/>
</dbReference>
<dbReference type="SUPFAM" id="SSF51735">
    <property type="entry name" value="NAD(P)-binding Rossmann-fold domains"/>
    <property type="match status" value="1"/>
</dbReference>
<dbReference type="InterPro" id="IPR033922">
    <property type="entry name" value="NAD_bind_Glu_DH"/>
</dbReference>
<organism evidence="9 11">
    <name type="scientific">Nocardia cyriacigeorgica</name>
    <dbReference type="NCBI Taxonomy" id="135487"/>
    <lineage>
        <taxon>Bacteria</taxon>
        <taxon>Bacillati</taxon>
        <taxon>Actinomycetota</taxon>
        <taxon>Actinomycetes</taxon>
        <taxon>Mycobacteriales</taxon>
        <taxon>Nocardiaceae</taxon>
        <taxon>Nocardia</taxon>
    </lineage>
</organism>